<comment type="caution">
    <text evidence="1">The sequence shown here is derived from an EMBL/GenBank/DDBJ whole genome shotgun (WGS) entry which is preliminary data.</text>
</comment>
<protein>
    <submittedName>
        <fullName evidence="1">Uncharacterized protein</fullName>
    </submittedName>
</protein>
<evidence type="ECO:0000313" key="1">
    <source>
        <dbReference type="EMBL" id="CAG2010806.1"/>
    </source>
</evidence>
<proteinExistence type="predicted"/>
<gene>
    <name evidence="1" type="ORF">MDCFG202_LOCUS599991</name>
</gene>
<dbReference type="EMBL" id="CAJPIJ010000251">
    <property type="protein sequence ID" value="CAG2010806.1"/>
    <property type="molecule type" value="Genomic_DNA"/>
</dbReference>
<accession>A0A2H3G250</accession>
<name>A0A2H3G250_GIBZA</name>
<dbReference type="Proteomes" id="UP000746612">
    <property type="component" value="Unassembled WGS sequence"/>
</dbReference>
<sequence length="294" mass="32344">MRFYTASLFLPLLPGVTAWAFPSHSLNRHEAFELTEREDSGGDKGWIVPANVTVEDWDTAEPGEGWIPIDEYMRRMGIAPLEDTSGLEEPDIETLPLPEAKRGSLEERAARTRVNIGRKLTDYGCAASIRKPIEESLNMLCSNGFCDQSISYVRTIDWLDNGFGSGMSRRKLIVDIKGNYRGSRTKGNIIEAAKRIVNPDSVSHAKRSMKIDSTTCLRYGICKIVTCDMSKFANFISITKFEDPATYISIDMHIKMNESNNHCIARGALSAIGGAISGIAGGFFGIADAFTPGC</sequence>
<evidence type="ECO:0000313" key="2">
    <source>
        <dbReference type="Proteomes" id="UP000746612"/>
    </source>
</evidence>
<reference evidence="1" key="1">
    <citation type="submission" date="2021-03" db="EMBL/GenBank/DDBJ databases">
        <authorList>
            <person name="Alouane T."/>
            <person name="Langin T."/>
            <person name="Bonhomme L."/>
        </authorList>
    </citation>
    <scope>NUCLEOTIDE SEQUENCE</scope>
    <source>
        <strain evidence="1">MDC_Fg202</strain>
    </source>
</reference>
<dbReference type="AlphaFoldDB" id="A0A2H3G250"/>
<dbReference type="OrthoDB" id="5028450at2759"/>
<organism evidence="1 2">
    <name type="scientific">Gibberella zeae</name>
    <name type="common">Wheat head blight fungus</name>
    <name type="synonym">Fusarium graminearum</name>
    <dbReference type="NCBI Taxonomy" id="5518"/>
    <lineage>
        <taxon>Eukaryota</taxon>
        <taxon>Fungi</taxon>
        <taxon>Dikarya</taxon>
        <taxon>Ascomycota</taxon>
        <taxon>Pezizomycotina</taxon>
        <taxon>Sordariomycetes</taxon>
        <taxon>Hypocreomycetidae</taxon>
        <taxon>Hypocreales</taxon>
        <taxon>Nectriaceae</taxon>
        <taxon>Fusarium</taxon>
    </lineage>
</organism>